<dbReference type="InterPro" id="IPR029151">
    <property type="entry name" value="Sensor-like_sf"/>
</dbReference>
<dbReference type="InterPro" id="IPR005467">
    <property type="entry name" value="His_kinase_dom"/>
</dbReference>
<keyword evidence="5" id="KW-0597">Phosphoprotein</keyword>
<dbReference type="InterPro" id="IPR003661">
    <property type="entry name" value="HisK_dim/P_dom"/>
</dbReference>
<sequence>MRTSQNQGVRNFQTTIDNIFPNYVLNQLGNDIINPNVTQGNSDIQNVLNYSQENDVTSLQVVDKKGTIRGDSNINNRALIGQKTTNSDIKDALYSGQPQRKQVFDRSYGNTYVLAMPIKLTNNSTNANTTVGVVYVRASMESVYNNVSRMMIIFYTATVAAVFLAIILAIIISRTMTRPIDDVKNQAIKLAKGDYSSLVPVYSSDDLGQLAQSINEFSLQIREAHDLSQRERNRLDSVLFHMTDGVIATDRVGKISIINERALEFLNLEREEIVGKSILEVLKLDDQYSVREILEQPHGIKIDQNHGQEDELILNVDFATLKAANGYITGLVCVLHDITEQQKNDREQREFVSNVSHELRTPLTSMRSYLEALDDGAWQDKNYAPKFINVSLNETNRMIRMINDLLNLSRLDRGTFKLNLEYIDLIEFTNFVLDRFDMMIKTDGGDHQNSKAVSDFEDLNKKKYRIIRRYDRSSIWLEVDPDRLMQVIDNIINNAIKYSPEGGEIRVEIKTTDHNVIFAITDQGQGISKKERSKIFNRFYRIERARSRMNGGTGLGLAISKEVIETLGGHIWVESKENVGSTFSFSLPYDWHKWEDQNA</sequence>
<dbReference type="SUPFAM" id="SSF55785">
    <property type="entry name" value="PYP-like sensor domain (PAS domain)"/>
    <property type="match status" value="1"/>
</dbReference>
<evidence type="ECO:0000256" key="4">
    <source>
        <dbReference type="ARBA" id="ARBA00022475"/>
    </source>
</evidence>
<dbReference type="Pfam" id="PF00989">
    <property type="entry name" value="PAS"/>
    <property type="match status" value="1"/>
</dbReference>
<dbReference type="InterPro" id="IPR050351">
    <property type="entry name" value="BphY/WalK/GraS-like"/>
</dbReference>
<dbReference type="InterPro" id="IPR035965">
    <property type="entry name" value="PAS-like_dom_sf"/>
</dbReference>
<dbReference type="Gene3D" id="1.10.287.130">
    <property type="match status" value="1"/>
</dbReference>
<dbReference type="FunFam" id="3.30.565.10:FF:000006">
    <property type="entry name" value="Sensor histidine kinase WalK"/>
    <property type="match status" value="1"/>
</dbReference>
<evidence type="ECO:0000256" key="6">
    <source>
        <dbReference type="ARBA" id="ARBA00022679"/>
    </source>
</evidence>
<dbReference type="Gene3D" id="3.30.450.20">
    <property type="entry name" value="PAS domain"/>
    <property type="match status" value="2"/>
</dbReference>
<dbReference type="SMART" id="SM00388">
    <property type="entry name" value="HisKA"/>
    <property type="match status" value="1"/>
</dbReference>
<dbReference type="SMART" id="SM00387">
    <property type="entry name" value="HATPase_c"/>
    <property type="match status" value="1"/>
</dbReference>
<keyword evidence="4" id="KW-1003">Cell membrane</keyword>
<name>A0AAU9D1T0_9LACO</name>
<dbReference type="AlphaFoldDB" id="A0AAU9D1T0"/>
<keyword evidence="9 18" id="KW-0418">Kinase</keyword>
<evidence type="ECO:0000256" key="8">
    <source>
        <dbReference type="ARBA" id="ARBA00022741"/>
    </source>
</evidence>
<dbReference type="Gene3D" id="3.30.565.10">
    <property type="entry name" value="Histidine kinase-like ATPase, C-terminal domain"/>
    <property type="match status" value="1"/>
</dbReference>
<evidence type="ECO:0000256" key="12">
    <source>
        <dbReference type="ARBA" id="ARBA00023012"/>
    </source>
</evidence>
<dbReference type="PROSITE" id="PS50112">
    <property type="entry name" value="PAS"/>
    <property type="match status" value="1"/>
</dbReference>
<dbReference type="SUPFAM" id="SSF103190">
    <property type="entry name" value="Sensory domain-like"/>
    <property type="match status" value="1"/>
</dbReference>
<dbReference type="GO" id="GO:0006355">
    <property type="term" value="P:regulation of DNA-templated transcription"/>
    <property type="evidence" value="ECO:0007669"/>
    <property type="project" value="InterPro"/>
</dbReference>
<evidence type="ECO:0000313" key="18">
    <source>
        <dbReference type="EMBL" id="BDR58686.1"/>
    </source>
</evidence>
<dbReference type="InterPro" id="IPR003660">
    <property type="entry name" value="HAMP_dom"/>
</dbReference>
<dbReference type="SUPFAM" id="SSF158472">
    <property type="entry name" value="HAMP domain-like"/>
    <property type="match status" value="1"/>
</dbReference>
<evidence type="ECO:0000259" key="17">
    <source>
        <dbReference type="PROSITE" id="PS50885"/>
    </source>
</evidence>
<dbReference type="Pfam" id="PF23846">
    <property type="entry name" value="Cache_WalK"/>
    <property type="match status" value="1"/>
</dbReference>
<evidence type="ECO:0000256" key="5">
    <source>
        <dbReference type="ARBA" id="ARBA00022553"/>
    </source>
</evidence>
<dbReference type="GO" id="GO:0005524">
    <property type="term" value="F:ATP binding"/>
    <property type="evidence" value="ECO:0007669"/>
    <property type="project" value="UniProtKB-KW"/>
</dbReference>
<keyword evidence="8" id="KW-0547">Nucleotide-binding</keyword>
<keyword evidence="12" id="KW-0902">Two-component regulatory system</keyword>
<dbReference type="Proteomes" id="UP001321861">
    <property type="component" value="Chromosome"/>
</dbReference>
<dbReference type="CDD" id="cd00082">
    <property type="entry name" value="HisKA"/>
    <property type="match status" value="1"/>
</dbReference>
<dbReference type="InterPro" id="IPR036097">
    <property type="entry name" value="HisK_dim/P_sf"/>
</dbReference>
<dbReference type="InterPro" id="IPR013767">
    <property type="entry name" value="PAS_fold"/>
</dbReference>
<dbReference type="InterPro" id="IPR036890">
    <property type="entry name" value="HATPase_C_sf"/>
</dbReference>
<organism evidence="18 19">
    <name type="scientific">Xylocopilactobacillus apicola</name>
    <dbReference type="NCBI Taxonomy" id="2932184"/>
    <lineage>
        <taxon>Bacteria</taxon>
        <taxon>Bacillati</taxon>
        <taxon>Bacillota</taxon>
        <taxon>Bacilli</taxon>
        <taxon>Lactobacillales</taxon>
        <taxon>Lactobacillaceae</taxon>
        <taxon>Xylocopilactobacillus</taxon>
    </lineage>
</organism>
<dbReference type="EMBL" id="AP026802">
    <property type="protein sequence ID" value="BDR58686.1"/>
    <property type="molecule type" value="Genomic_DNA"/>
</dbReference>
<dbReference type="EC" id="2.7.13.3" evidence="3"/>
<dbReference type="InterPro" id="IPR004358">
    <property type="entry name" value="Sig_transdc_His_kin-like_C"/>
</dbReference>
<dbReference type="GO" id="GO:0005886">
    <property type="term" value="C:plasma membrane"/>
    <property type="evidence" value="ECO:0007669"/>
    <property type="project" value="UniProtKB-SubCell"/>
</dbReference>
<evidence type="ECO:0000256" key="1">
    <source>
        <dbReference type="ARBA" id="ARBA00000085"/>
    </source>
</evidence>
<dbReference type="NCBIfam" id="TIGR00229">
    <property type="entry name" value="sensory_box"/>
    <property type="match status" value="1"/>
</dbReference>
<keyword evidence="19" id="KW-1185">Reference proteome</keyword>
<dbReference type="Gene3D" id="1.10.8.500">
    <property type="entry name" value="HAMP domain in histidine kinase"/>
    <property type="match status" value="1"/>
</dbReference>
<dbReference type="KEGG" id="xap:XA3_11270"/>
<evidence type="ECO:0000256" key="14">
    <source>
        <dbReference type="SAM" id="Phobius"/>
    </source>
</evidence>
<keyword evidence="13 14" id="KW-0472">Membrane</keyword>
<evidence type="ECO:0000256" key="9">
    <source>
        <dbReference type="ARBA" id="ARBA00022777"/>
    </source>
</evidence>
<dbReference type="PANTHER" id="PTHR45453:SF1">
    <property type="entry name" value="PHOSPHATE REGULON SENSOR PROTEIN PHOR"/>
    <property type="match status" value="1"/>
</dbReference>
<evidence type="ECO:0000259" key="16">
    <source>
        <dbReference type="PROSITE" id="PS50112"/>
    </source>
</evidence>
<dbReference type="GO" id="GO:0000155">
    <property type="term" value="F:phosphorelay sensor kinase activity"/>
    <property type="evidence" value="ECO:0007669"/>
    <property type="project" value="InterPro"/>
</dbReference>
<evidence type="ECO:0000256" key="7">
    <source>
        <dbReference type="ARBA" id="ARBA00022692"/>
    </source>
</evidence>
<evidence type="ECO:0000256" key="11">
    <source>
        <dbReference type="ARBA" id="ARBA00022989"/>
    </source>
</evidence>
<dbReference type="SUPFAM" id="SSF47384">
    <property type="entry name" value="Homodimeric domain of signal transducing histidine kinase"/>
    <property type="match status" value="1"/>
</dbReference>
<keyword evidence="10" id="KW-0067">ATP-binding</keyword>
<evidence type="ECO:0000313" key="19">
    <source>
        <dbReference type="Proteomes" id="UP001321861"/>
    </source>
</evidence>
<dbReference type="PROSITE" id="PS50109">
    <property type="entry name" value="HIS_KIN"/>
    <property type="match status" value="1"/>
</dbReference>
<dbReference type="InterPro" id="IPR003594">
    <property type="entry name" value="HATPase_dom"/>
</dbReference>
<evidence type="ECO:0000256" key="3">
    <source>
        <dbReference type="ARBA" id="ARBA00012438"/>
    </source>
</evidence>
<dbReference type="PROSITE" id="PS50885">
    <property type="entry name" value="HAMP"/>
    <property type="match status" value="1"/>
</dbReference>
<dbReference type="SUPFAM" id="SSF55874">
    <property type="entry name" value="ATPase domain of HSP90 chaperone/DNA topoisomerase II/histidine kinase"/>
    <property type="match status" value="1"/>
</dbReference>
<dbReference type="Pfam" id="PF00512">
    <property type="entry name" value="HisKA"/>
    <property type="match status" value="1"/>
</dbReference>
<dbReference type="GO" id="GO:0016036">
    <property type="term" value="P:cellular response to phosphate starvation"/>
    <property type="evidence" value="ECO:0007669"/>
    <property type="project" value="TreeGrafter"/>
</dbReference>
<feature type="transmembrane region" description="Helical" evidence="14">
    <location>
        <begin position="152"/>
        <end position="172"/>
    </location>
</feature>
<dbReference type="Pfam" id="PF02518">
    <property type="entry name" value="HATPase_c"/>
    <property type="match status" value="1"/>
</dbReference>
<dbReference type="GO" id="GO:0004721">
    <property type="term" value="F:phosphoprotein phosphatase activity"/>
    <property type="evidence" value="ECO:0007669"/>
    <property type="project" value="TreeGrafter"/>
</dbReference>
<feature type="domain" description="HAMP" evidence="17">
    <location>
        <begin position="174"/>
        <end position="226"/>
    </location>
</feature>
<proteinExistence type="predicted"/>
<dbReference type="PANTHER" id="PTHR45453">
    <property type="entry name" value="PHOSPHATE REGULON SENSOR PROTEIN PHOR"/>
    <property type="match status" value="1"/>
</dbReference>
<keyword evidence="6" id="KW-0808">Transferase</keyword>
<feature type="domain" description="PAS" evidence="16">
    <location>
        <begin position="231"/>
        <end position="296"/>
    </location>
</feature>
<dbReference type="InterPro" id="IPR057640">
    <property type="entry name" value="Cache_WalK"/>
</dbReference>
<protein>
    <recommendedName>
        <fullName evidence="3">histidine kinase</fullName>
        <ecNumber evidence="3">2.7.13.3</ecNumber>
    </recommendedName>
</protein>
<evidence type="ECO:0000259" key="15">
    <source>
        <dbReference type="PROSITE" id="PS50109"/>
    </source>
</evidence>
<accession>A0AAU9D1T0</accession>
<evidence type="ECO:0000256" key="10">
    <source>
        <dbReference type="ARBA" id="ARBA00022840"/>
    </source>
</evidence>
<reference evidence="18 19" key="1">
    <citation type="journal article" date="2023" name="Microbiol. Spectr.">
        <title>Symbiosis of Carpenter Bees with Uncharacterized Lactic Acid Bacteria Showing NAD Auxotrophy.</title>
        <authorList>
            <person name="Kawasaki S."/>
            <person name="Ozawa K."/>
            <person name="Mori T."/>
            <person name="Yamamoto A."/>
            <person name="Ito M."/>
            <person name="Ohkuma M."/>
            <person name="Sakamoto M."/>
            <person name="Matsutani M."/>
        </authorList>
    </citation>
    <scope>NUCLEOTIDE SEQUENCE [LARGE SCALE GENOMIC DNA]</scope>
    <source>
        <strain evidence="18 19">XA3</strain>
    </source>
</reference>
<dbReference type="SMART" id="SM00304">
    <property type="entry name" value="HAMP"/>
    <property type="match status" value="1"/>
</dbReference>
<dbReference type="PRINTS" id="PR00344">
    <property type="entry name" value="BCTRLSENSOR"/>
</dbReference>
<dbReference type="CDD" id="cd06225">
    <property type="entry name" value="HAMP"/>
    <property type="match status" value="1"/>
</dbReference>
<evidence type="ECO:0000256" key="2">
    <source>
        <dbReference type="ARBA" id="ARBA00004651"/>
    </source>
</evidence>
<dbReference type="SMART" id="SM00091">
    <property type="entry name" value="PAS"/>
    <property type="match status" value="1"/>
</dbReference>
<comment type="subcellular location">
    <subcellularLocation>
        <location evidence="2">Cell membrane</location>
        <topology evidence="2">Multi-pass membrane protein</topology>
    </subcellularLocation>
</comment>
<dbReference type="FunFam" id="1.10.287.130:FF:000001">
    <property type="entry name" value="Two-component sensor histidine kinase"/>
    <property type="match status" value="1"/>
</dbReference>
<dbReference type="InterPro" id="IPR000014">
    <property type="entry name" value="PAS"/>
</dbReference>
<evidence type="ECO:0000256" key="13">
    <source>
        <dbReference type="ARBA" id="ARBA00023136"/>
    </source>
</evidence>
<keyword evidence="7 14" id="KW-0812">Transmembrane</keyword>
<comment type="catalytic activity">
    <reaction evidence="1">
        <text>ATP + protein L-histidine = ADP + protein N-phospho-L-histidine.</text>
        <dbReference type="EC" id="2.7.13.3"/>
    </reaction>
</comment>
<feature type="domain" description="Histidine kinase" evidence="15">
    <location>
        <begin position="354"/>
        <end position="591"/>
    </location>
</feature>
<dbReference type="CDD" id="cd00130">
    <property type="entry name" value="PAS"/>
    <property type="match status" value="1"/>
</dbReference>
<dbReference type="Pfam" id="PF00672">
    <property type="entry name" value="HAMP"/>
    <property type="match status" value="1"/>
</dbReference>
<keyword evidence="11 14" id="KW-1133">Transmembrane helix</keyword>
<gene>
    <name evidence="18" type="ORF">XA3_11270</name>
</gene>